<evidence type="ECO:0000256" key="1">
    <source>
        <dbReference type="ARBA" id="ARBA00004496"/>
    </source>
</evidence>
<keyword evidence="9" id="KW-0675">Receptor</keyword>
<proteinExistence type="inferred from homology"/>
<dbReference type="GO" id="GO:0008270">
    <property type="term" value="F:zinc ion binding"/>
    <property type="evidence" value="ECO:0007669"/>
    <property type="project" value="UniProtKB-KW"/>
</dbReference>
<keyword evidence="10" id="KW-0539">Nucleus</keyword>
<dbReference type="PROSITE" id="PS00031">
    <property type="entry name" value="NUCLEAR_REC_DBD_1"/>
    <property type="match status" value="1"/>
</dbReference>
<evidence type="ECO:0000256" key="5">
    <source>
        <dbReference type="ARBA" id="ARBA00022833"/>
    </source>
</evidence>
<dbReference type="GO" id="GO:0080090">
    <property type="term" value="P:regulation of primary metabolic process"/>
    <property type="evidence" value="ECO:0007669"/>
    <property type="project" value="UniProtKB-ARBA"/>
</dbReference>
<dbReference type="SUPFAM" id="SSF48508">
    <property type="entry name" value="Nuclear receptor ligand-binding domain"/>
    <property type="match status" value="1"/>
</dbReference>
<dbReference type="PROSITE" id="PS51030">
    <property type="entry name" value="NUCLEAR_REC_DBD_2"/>
    <property type="match status" value="1"/>
</dbReference>
<keyword evidence="5" id="KW-0862">Zinc</keyword>
<dbReference type="Proteomes" id="UP001608902">
    <property type="component" value="Unassembled WGS sequence"/>
</dbReference>
<dbReference type="GO" id="GO:0003677">
    <property type="term" value="F:DNA binding"/>
    <property type="evidence" value="ECO:0007669"/>
    <property type="project" value="UniProtKB-KW"/>
</dbReference>
<feature type="domain" description="NR LBD" evidence="12">
    <location>
        <begin position="230"/>
        <end position="456"/>
    </location>
</feature>
<evidence type="ECO:0000259" key="12">
    <source>
        <dbReference type="PROSITE" id="PS51843"/>
    </source>
</evidence>
<comment type="caution">
    <text evidence="13">The sequence shown here is derived from an EMBL/GenBank/DDBJ whole genome shotgun (WGS) entry which is preliminary data.</text>
</comment>
<dbReference type="GO" id="GO:0005737">
    <property type="term" value="C:cytoplasm"/>
    <property type="evidence" value="ECO:0007669"/>
    <property type="project" value="UniProtKB-SubCell"/>
</dbReference>
<evidence type="ECO:0000256" key="8">
    <source>
        <dbReference type="ARBA" id="ARBA00023163"/>
    </source>
</evidence>
<dbReference type="PANTHER" id="PTHR24082:SF334">
    <property type="entry name" value="NUCLEAR HORMONE RECEPTOR FAMILY MEMBER NHR-85"/>
    <property type="match status" value="1"/>
</dbReference>
<dbReference type="Gene3D" id="1.10.565.10">
    <property type="entry name" value="Retinoid X Receptor"/>
    <property type="match status" value="1"/>
</dbReference>
<gene>
    <name evidence="13" type="ORF">AB6A40_000230</name>
</gene>
<evidence type="ECO:0000256" key="6">
    <source>
        <dbReference type="ARBA" id="ARBA00023015"/>
    </source>
</evidence>
<reference evidence="13 14" key="1">
    <citation type="submission" date="2024-08" db="EMBL/GenBank/DDBJ databases">
        <title>Gnathostoma spinigerum genome.</title>
        <authorList>
            <person name="Gonzalez-Bertolin B."/>
            <person name="Monzon S."/>
            <person name="Zaballos A."/>
            <person name="Jimenez P."/>
            <person name="Dekumyoy P."/>
            <person name="Varona S."/>
            <person name="Cuesta I."/>
            <person name="Sumanam S."/>
            <person name="Adisakwattana P."/>
            <person name="Gasser R.B."/>
            <person name="Hernandez-Gonzalez A."/>
            <person name="Young N.D."/>
            <person name="Perteguer M.J."/>
        </authorList>
    </citation>
    <scope>NUCLEOTIDE SEQUENCE [LARGE SCALE GENOMIC DNA]</scope>
    <source>
        <strain evidence="13">AL3</strain>
        <tissue evidence="13">Liver</tissue>
    </source>
</reference>
<dbReference type="AlphaFoldDB" id="A0ABD6E2X8"/>
<dbReference type="EMBL" id="JBGFUD010000057">
    <property type="protein sequence ID" value="MFH4973521.1"/>
    <property type="molecule type" value="Genomic_DNA"/>
</dbReference>
<feature type="domain" description="Nuclear receptor" evidence="11">
    <location>
        <begin position="124"/>
        <end position="200"/>
    </location>
</feature>
<dbReference type="GO" id="GO:0010468">
    <property type="term" value="P:regulation of gene expression"/>
    <property type="evidence" value="ECO:0007669"/>
    <property type="project" value="UniProtKB-ARBA"/>
</dbReference>
<evidence type="ECO:0000256" key="10">
    <source>
        <dbReference type="ARBA" id="ARBA00023242"/>
    </source>
</evidence>
<dbReference type="Pfam" id="PF00105">
    <property type="entry name" value="zf-C4"/>
    <property type="match status" value="1"/>
</dbReference>
<protein>
    <recommendedName>
        <fullName evidence="15">Nuclear hormone receptor E75</fullName>
    </recommendedName>
</protein>
<keyword evidence="14" id="KW-1185">Reference proteome</keyword>
<keyword evidence="6" id="KW-0805">Transcription regulation</keyword>
<evidence type="ECO:0000313" key="14">
    <source>
        <dbReference type="Proteomes" id="UP001608902"/>
    </source>
</evidence>
<organism evidence="13 14">
    <name type="scientific">Gnathostoma spinigerum</name>
    <dbReference type="NCBI Taxonomy" id="75299"/>
    <lineage>
        <taxon>Eukaryota</taxon>
        <taxon>Metazoa</taxon>
        <taxon>Ecdysozoa</taxon>
        <taxon>Nematoda</taxon>
        <taxon>Chromadorea</taxon>
        <taxon>Rhabditida</taxon>
        <taxon>Spirurina</taxon>
        <taxon>Gnathostomatomorpha</taxon>
        <taxon>Gnathostomatoidea</taxon>
        <taxon>Gnathostomatidae</taxon>
        <taxon>Gnathostoma</taxon>
    </lineage>
</organism>
<dbReference type="InterPro" id="IPR001723">
    <property type="entry name" value="Nuclear_hrmn_rcpt"/>
</dbReference>
<keyword evidence="3" id="KW-0479">Metal-binding</keyword>
<name>A0ABD6E2X8_9BILA</name>
<keyword evidence="7" id="KW-0238">DNA-binding</keyword>
<evidence type="ECO:0000256" key="4">
    <source>
        <dbReference type="ARBA" id="ARBA00022771"/>
    </source>
</evidence>
<dbReference type="InterPro" id="IPR001628">
    <property type="entry name" value="Znf_hrmn_rcpt"/>
</dbReference>
<dbReference type="PRINTS" id="PR00047">
    <property type="entry name" value="STROIDFINGER"/>
</dbReference>
<comment type="subcellular location">
    <subcellularLocation>
        <location evidence="1">Cytoplasm</location>
    </subcellularLocation>
</comment>
<accession>A0ABD6E2X8</accession>
<dbReference type="FunFam" id="3.30.50.10:FF:000013">
    <property type="entry name" value="Nuclear receptor subfamily 1 group D member 2"/>
    <property type="match status" value="1"/>
</dbReference>
<dbReference type="SMART" id="SM00399">
    <property type="entry name" value="ZnF_C4"/>
    <property type="match status" value="1"/>
</dbReference>
<evidence type="ECO:0000256" key="3">
    <source>
        <dbReference type="ARBA" id="ARBA00022723"/>
    </source>
</evidence>
<sequence>MMMMVMMMIVNGTPNANHLSSPSLPSPPRPIPTIRRVPQSTMSNTSCLTVSITPSLSTSSSILQSVSKRSNSAFKPILPSTSDSFFISALNSLVIPSDCDSNITLTTKSSSTVEGSEKSSSTGSLLCQVCSDRASGFHYGVFACEGCKGFFRRSIQQKIQYRPCTKSQQCLIARNNRNRCQYCRLKKCIAVGMSRDAVRFGRVPKKEKARLVEEMARASAQSLMDTLVAEMDNETSTIESCEAAFVQLSQSIYAQVRGTATNSDCPLRSADYLATLKAVVDFSNNIPGFRLIFQPDRVQLLKGSIFQAVLLAMLPTKYSMTTPSTLSLTARLSGESGHFFSDSVIDIVQRLRQLHISDRQLAMLCALAVSQPEGAVLQKPTLVHAVHDRLSWLLHGLLLGTPGAPSVQLVFTALTDLRTLHTLHQEKLQAIRFSLSESSQVFVPSDVSSEDSGNGSLCCPRSESSPDDLPFVPSICPLTSRKPVIESTNYCGSLTPVSFVDSNSVTSFESKQSPDWRSLSSSISFLDRHRAVATLLEQPSMFAPVAHTRSYSTCEEDMSCDELPLNLSLKNCAGN</sequence>
<dbReference type="Gene3D" id="3.30.50.10">
    <property type="entry name" value="Erythroid Transcription Factor GATA-1, subunit A"/>
    <property type="match status" value="1"/>
</dbReference>
<dbReference type="PROSITE" id="PS51843">
    <property type="entry name" value="NR_LBD"/>
    <property type="match status" value="1"/>
</dbReference>
<dbReference type="InterPro" id="IPR035500">
    <property type="entry name" value="NHR-like_dom_sf"/>
</dbReference>
<dbReference type="SMART" id="SM00430">
    <property type="entry name" value="HOLI"/>
    <property type="match status" value="1"/>
</dbReference>
<dbReference type="SUPFAM" id="SSF57716">
    <property type="entry name" value="Glucocorticoid receptor-like (DNA-binding domain)"/>
    <property type="match status" value="1"/>
</dbReference>
<keyword evidence="8" id="KW-0804">Transcription</keyword>
<evidence type="ECO:0000313" key="13">
    <source>
        <dbReference type="EMBL" id="MFH4973521.1"/>
    </source>
</evidence>
<dbReference type="InterPro" id="IPR013088">
    <property type="entry name" value="Znf_NHR/GATA"/>
</dbReference>
<evidence type="ECO:0000256" key="9">
    <source>
        <dbReference type="ARBA" id="ARBA00023170"/>
    </source>
</evidence>
<dbReference type="CDD" id="cd07166">
    <property type="entry name" value="NR_DBD_REV_ERB"/>
    <property type="match status" value="1"/>
</dbReference>
<evidence type="ECO:0000256" key="2">
    <source>
        <dbReference type="ARBA" id="ARBA00005993"/>
    </source>
</evidence>
<comment type="similarity">
    <text evidence="2">Belongs to the nuclear hormone receptor family.</text>
</comment>
<dbReference type="PRINTS" id="PR00398">
    <property type="entry name" value="STRDHORMONER"/>
</dbReference>
<dbReference type="InterPro" id="IPR000536">
    <property type="entry name" value="Nucl_hrmn_rcpt_lig-bd"/>
</dbReference>
<evidence type="ECO:0000259" key="11">
    <source>
        <dbReference type="PROSITE" id="PS51030"/>
    </source>
</evidence>
<evidence type="ECO:0000256" key="7">
    <source>
        <dbReference type="ARBA" id="ARBA00023125"/>
    </source>
</evidence>
<keyword evidence="4" id="KW-0863">Zinc-finger</keyword>
<evidence type="ECO:0008006" key="15">
    <source>
        <dbReference type="Google" id="ProtNLM"/>
    </source>
</evidence>
<dbReference type="InterPro" id="IPR050234">
    <property type="entry name" value="Nuclear_hormone_rcpt_NR1"/>
</dbReference>
<dbReference type="PANTHER" id="PTHR24082">
    <property type="entry name" value="NUCLEAR HORMONE RECEPTOR"/>
    <property type="match status" value="1"/>
</dbReference>